<proteinExistence type="predicted"/>
<name>A0AA38C9T4_TAXCH</name>
<keyword evidence="2" id="KW-1185">Reference proteome</keyword>
<gene>
    <name evidence="1" type="ORF">KI387_038591</name>
</gene>
<feature type="non-terminal residue" evidence="1">
    <location>
        <position position="1"/>
    </location>
</feature>
<evidence type="ECO:0000313" key="2">
    <source>
        <dbReference type="Proteomes" id="UP000824469"/>
    </source>
</evidence>
<evidence type="ECO:0000313" key="1">
    <source>
        <dbReference type="EMBL" id="KAH9295003.1"/>
    </source>
</evidence>
<organism evidence="1 2">
    <name type="scientific">Taxus chinensis</name>
    <name type="common">Chinese yew</name>
    <name type="synonym">Taxus wallichiana var. chinensis</name>
    <dbReference type="NCBI Taxonomy" id="29808"/>
    <lineage>
        <taxon>Eukaryota</taxon>
        <taxon>Viridiplantae</taxon>
        <taxon>Streptophyta</taxon>
        <taxon>Embryophyta</taxon>
        <taxon>Tracheophyta</taxon>
        <taxon>Spermatophyta</taxon>
        <taxon>Pinopsida</taxon>
        <taxon>Pinidae</taxon>
        <taxon>Conifers II</taxon>
        <taxon>Cupressales</taxon>
        <taxon>Taxaceae</taxon>
        <taxon>Taxus</taxon>
    </lineage>
</organism>
<accession>A0AA38C9T4</accession>
<dbReference type="EMBL" id="JAHRHJ020000011">
    <property type="protein sequence ID" value="KAH9295003.1"/>
    <property type="molecule type" value="Genomic_DNA"/>
</dbReference>
<feature type="non-terminal residue" evidence="1">
    <location>
        <position position="72"/>
    </location>
</feature>
<sequence>DHDDEDDWDERRRNEELVWTNIFSRLIAQWVQWFANIVLGSRTWLGSFLFRTLAGHQGNNRKVVSLDLSPLQ</sequence>
<dbReference type="Proteomes" id="UP000824469">
    <property type="component" value="Unassembled WGS sequence"/>
</dbReference>
<comment type="caution">
    <text evidence="1">The sequence shown here is derived from an EMBL/GenBank/DDBJ whole genome shotgun (WGS) entry which is preliminary data.</text>
</comment>
<dbReference type="AlphaFoldDB" id="A0AA38C9T4"/>
<protein>
    <submittedName>
        <fullName evidence="1">Uncharacterized protein</fullName>
    </submittedName>
</protein>
<reference evidence="1 2" key="1">
    <citation type="journal article" date="2021" name="Nat. Plants">
        <title>The Taxus genome provides insights into paclitaxel biosynthesis.</title>
        <authorList>
            <person name="Xiong X."/>
            <person name="Gou J."/>
            <person name="Liao Q."/>
            <person name="Li Y."/>
            <person name="Zhou Q."/>
            <person name="Bi G."/>
            <person name="Li C."/>
            <person name="Du R."/>
            <person name="Wang X."/>
            <person name="Sun T."/>
            <person name="Guo L."/>
            <person name="Liang H."/>
            <person name="Lu P."/>
            <person name="Wu Y."/>
            <person name="Zhang Z."/>
            <person name="Ro D.K."/>
            <person name="Shang Y."/>
            <person name="Huang S."/>
            <person name="Yan J."/>
        </authorList>
    </citation>
    <scope>NUCLEOTIDE SEQUENCE [LARGE SCALE GENOMIC DNA]</scope>
    <source>
        <strain evidence="1">Ta-2019</strain>
    </source>
</reference>